<reference evidence="3 4" key="1">
    <citation type="submission" date="2018-10" db="EMBL/GenBank/DDBJ databases">
        <title>Genomic Encyclopedia of Type Strains, Phase IV (KMG-IV): sequencing the most valuable type-strain genomes for metagenomic binning, comparative biology and taxonomic classification.</title>
        <authorList>
            <person name="Goeker M."/>
        </authorList>
    </citation>
    <scope>NUCLEOTIDE SEQUENCE [LARGE SCALE GENOMIC DNA]</scope>
    <source>
        <strain evidence="3 4">DSM 23800</strain>
    </source>
</reference>
<protein>
    <submittedName>
        <fullName evidence="3">Transferrin binding protein</fullName>
    </submittedName>
</protein>
<keyword evidence="4" id="KW-1185">Reference proteome</keyword>
<dbReference type="Proteomes" id="UP000280099">
    <property type="component" value="Unassembled WGS sequence"/>
</dbReference>
<dbReference type="Gene3D" id="2.40.160.90">
    <property type="match status" value="2"/>
</dbReference>
<evidence type="ECO:0000259" key="2">
    <source>
        <dbReference type="Pfam" id="PF01298"/>
    </source>
</evidence>
<sequence length="812" mass="90312">MTIKFKKNQLALVFPILLAACTGKGSFDSNVVEKNIDIQPNINTNENLDNGSTESVSADNAKESMLGKELGLVRRNQQDFVLRNGKTIEDVIIINDIVNGEQSYKASRMADAPLKQNDIVERSNNLFKPKDGYSHIDFGIENMKNSLSSVENDDGNLIYESVDSPFKAYYQGDLSSQSLPTAPEVMYEGEWAFITDAKSFRNSLDVVSSKYYVNTFKAGDYFSANSNNEENATHSSRFTVNFNDKTLVGELGRTLDGNYVVRYNIIDGEIVGNRFTGKAVPTVNDRQKEQYFYADSDSVEGGFYGDNAEELAGSFFANDGSLFAVFGAKTNASIANLSPEDISEAFKIKIDDNTINASAMANFIGISKLVVDGKAVPLVKSKSFTSATLNPETDNKVDVHYTFLDNVSFGSFSHTSSEDQNNTSAIDEASLSERSKSHIAVVRQVIDTYTGTESNLFYELYNAGADDDDFNRLRFAIDVVLKNDSTKLDDTQKSKLEYVRNEIFEYMTDELKKKIVKELNDDNDRATSNPTLDTASSEEERNRIFEEGHYYSNDEDGVKLLYGELYSEKTNEYYPYSEFKSDLASIKERVASELNARERDMSLFSKLEENIAEKIALVQKPTNSSLGNYLFLQGLKTPVDKMPTAQSFEYRGNWYGYFDGRTQVSEGNQANGATTERRVRSDALSTAPTERKAFFLANFADKSLNGYLSDNALPDDRTFDNLKSEDRNIIIEASIDRNTFNGKAYTNGSGIVLEKGTNGNTATPRMVFNSDGADVKGAFFGNEAQALGGKIHYENSSTKEKAEIVFGAEKVK</sequence>
<dbReference type="Gene3D" id="2.40.128.240">
    <property type="match status" value="1"/>
</dbReference>
<keyword evidence="1" id="KW-0732">Signal</keyword>
<dbReference type="PROSITE" id="PS51257">
    <property type="entry name" value="PROKAR_LIPOPROTEIN"/>
    <property type="match status" value="1"/>
</dbReference>
<dbReference type="SUPFAM" id="SSF56925">
    <property type="entry name" value="OMPA-like"/>
    <property type="match status" value="2"/>
</dbReference>
<dbReference type="OrthoDB" id="5673741at2"/>
<feature type="chain" id="PRO_5019378863" evidence="1">
    <location>
        <begin position="20"/>
        <end position="812"/>
    </location>
</feature>
<dbReference type="EMBL" id="RBJC01000004">
    <property type="protein sequence ID" value="RKR77261.1"/>
    <property type="molecule type" value="Genomic_DNA"/>
</dbReference>
<dbReference type="InterPro" id="IPR001677">
    <property type="entry name" value="TbpB_B_D"/>
</dbReference>
<dbReference type="InterPro" id="IPR038197">
    <property type="entry name" value="TbpB_C-lobe_sf"/>
</dbReference>
<proteinExistence type="predicted"/>
<feature type="domain" description="Transferrin-binding protein B C-lobe/N-lobe beta-barrel" evidence="2">
    <location>
        <begin position="179"/>
        <end position="329"/>
    </location>
</feature>
<evidence type="ECO:0000256" key="1">
    <source>
        <dbReference type="SAM" id="SignalP"/>
    </source>
</evidence>
<dbReference type="InterPro" id="IPR011250">
    <property type="entry name" value="OMP/PagP_B-barrel"/>
</dbReference>
<evidence type="ECO:0000313" key="3">
    <source>
        <dbReference type="EMBL" id="RKR77261.1"/>
    </source>
</evidence>
<gene>
    <name evidence="3" type="ORF">DES31_0588</name>
</gene>
<feature type="domain" description="Transferrin-binding protein B C-lobe/N-lobe beta-barrel" evidence="2">
    <location>
        <begin position="642"/>
        <end position="810"/>
    </location>
</feature>
<feature type="signal peptide" evidence="1">
    <location>
        <begin position="1"/>
        <end position="19"/>
    </location>
</feature>
<dbReference type="AlphaFoldDB" id="A0A420XJD9"/>
<name>A0A420XJD9_9PAST</name>
<evidence type="ECO:0000313" key="4">
    <source>
        <dbReference type="Proteomes" id="UP000280099"/>
    </source>
</evidence>
<dbReference type="Pfam" id="PF01298">
    <property type="entry name" value="TbpB_B_D"/>
    <property type="match status" value="2"/>
</dbReference>
<organism evidence="3 4">
    <name type="scientific">Otariodibacter oris</name>
    <dbReference type="NCBI Taxonomy" id="1032623"/>
    <lineage>
        <taxon>Bacteria</taxon>
        <taxon>Pseudomonadati</taxon>
        <taxon>Pseudomonadota</taxon>
        <taxon>Gammaproteobacteria</taxon>
        <taxon>Pasteurellales</taxon>
        <taxon>Pasteurellaceae</taxon>
        <taxon>Otariodibacter</taxon>
    </lineage>
</organism>
<dbReference type="RefSeq" id="WP_121121816.1">
    <property type="nucleotide sequence ID" value="NZ_CP016604.1"/>
</dbReference>
<comment type="caution">
    <text evidence="3">The sequence shown here is derived from an EMBL/GenBank/DDBJ whole genome shotgun (WGS) entry which is preliminary data.</text>
</comment>
<accession>A0A420XJD9</accession>